<dbReference type="GO" id="GO:0008270">
    <property type="term" value="F:zinc ion binding"/>
    <property type="evidence" value="ECO:0007669"/>
    <property type="project" value="InterPro"/>
</dbReference>
<accession>U1G5T2</accession>
<gene>
    <name evidence="10" type="ORF">EPUS_07480</name>
</gene>
<dbReference type="eggNOG" id="ENOG502QW0K">
    <property type="taxonomic scope" value="Eukaryota"/>
</dbReference>
<keyword evidence="4" id="KW-0805">Transcription regulation</keyword>
<dbReference type="PROSITE" id="PS00463">
    <property type="entry name" value="ZN2_CY6_FUNGAL_1"/>
    <property type="match status" value="1"/>
</dbReference>
<name>U1G5T2_ENDPU</name>
<dbReference type="InterPro" id="IPR007219">
    <property type="entry name" value="XnlR_reg_dom"/>
</dbReference>
<evidence type="ECO:0000256" key="1">
    <source>
        <dbReference type="ARBA" id="ARBA00004123"/>
    </source>
</evidence>
<evidence type="ECO:0000256" key="2">
    <source>
        <dbReference type="ARBA" id="ARBA00022723"/>
    </source>
</evidence>
<reference evidence="11" key="1">
    <citation type="journal article" date="2014" name="BMC Genomics">
        <title>Genome characteristics reveal the impact of lichenization on lichen-forming fungus Endocarpon pusillum Hedwig (Verrucariales, Ascomycota).</title>
        <authorList>
            <person name="Wang Y.-Y."/>
            <person name="Liu B."/>
            <person name="Zhang X.-Y."/>
            <person name="Zhou Q.-M."/>
            <person name="Zhang T."/>
            <person name="Li H."/>
            <person name="Yu Y.-F."/>
            <person name="Zhang X.-L."/>
            <person name="Hao X.-Y."/>
            <person name="Wang M."/>
            <person name="Wang L."/>
            <person name="Wei J.-C."/>
        </authorList>
    </citation>
    <scope>NUCLEOTIDE SEQUENCE [LARGE SCALE GENOMIC DNA]</scope>
    <source>
        <strain evidence="11">Z07020 / HMAS-L-300199</strain>
    </source>
</reference>
<dbReference type="OrthoDB" id="2162761at2759"/>
<sequence>MESDLKRERNPPANPIDTSARLPQLTSASTAKGKSRTRDKEANATAKRRCVSTACIACRKRKSKCDGQLPKCAACASVYLTECEYAPHTDHRRKGVYKKDIDSLKTRNSTLQTLIHAILNFDEEDVPELVRQIRSCENLEDLAESIVAKSNGALEQDLSPDSPVYGMDVVPEVRQFETELSGKMGDLRVEGSVKFIGGTSNLIWLPTEHEVDGTAYSGARNHLATPSEEAILSWTSVTRDKDLISHLINMYFCWHYAYFTTLSKRLFLRDFSSGCSTQYCSALLVNVMLSLGCHFSTRPGAYANPNDSATAGDHFFKEAKRLMYENDEFAITKICTVQALALMSVREAGCGREGKGWVYSGMSFRMAMDLGLDVDAPDLNHDSKLDDEEKDARRITYWGCFLFDKCWSNYLGRQPQLLVTSITTPKFDVFPEEESEPWSPYTDSGSVQAHKQPARTRAVALQISKLSELSSALLISFYHPTQLDKPASKQTELKKLSELHTRLEAWKRDLPHEMEPRDGQLPQVLLMHMFFQLLFIHLYRPFLKYNRTTSPLPSHVSPRKYCTQAAGAISKLLRLYKRTYGLRQICNIAVYIAHSACTIHLLNLPDKNAKRDIIHGVKHLEEIGEMWTCARRTLRILRIMAEKWKTELPEEAAATFSRTGTRWGSAEPAQSPTLSDQSPGPSVHPVPGAMVRQSSFDQQAPMPPQATPTIPYLQNGFFVAPPPGDQDTRQRRRSSGHHSLPPRSAAELGRASNRVRPSIGLTKAQQDAWNAHQAARLQANNNASTSTSVSGTRSTDPTVLFGGVASLVEESQEWWLKDQASLAMGFNNWNDPVSGRSAPQQPWSMLGYDVPTTMDDNDGSIYGYGINDFS</sequence>
<feature type="domain" description="Zn(2)-C6 fungal-type" evidence="9">
    <location>
        <begin position="54"/>
        <end position="85"/>
    </location>
</feature>
<dbReference type="GO" id="GO:0003677">
    <property type="term" value="F:DNA binding"/>
    <property type="evidence" value="ECO:0007669"/>
    <property type="project" value="UniProtKB-KW"/>
</dbReference>
<dbReference type="GO" id="GO:0000981">
    <property type="term" value="F:DNA-binding transcription factor activity, RNA polymerase II-specific"/>
    <property type="evidence" value="ECO:0007669"/>
    <property type="project" value="InterPro"/>
</dbReference>
<dbReference type="GeneID" id="19242362"/>
<keyword evidence="5" id="KW-0238">DNA-binding</keyword>
<feature type="compositionally biased region" description="Polar residues" evidence="8">
    <location>
        <begin position="656"/>
        <end position="680"/>
    </location>
</feature>
<protein>
    <recommendedName>
        <fullName evidence="9">Zn(2)-C6 fungal-type domain-containing protein</fullName>
    </recommendedName>
</protein>
<dbReference type="HOGENOM" id="CLU_007003_6_0_1"/>
<dbReference type="Pfam" id="PF04082">
    <property type="entry name" value="Fungal_trans"/>
    <property type="match status" value="1"/>
</dbReference>
<evidence type="ECO:0000256" key="5">
    <source>
        <dbReference type="ARBA" id="ARBA00023125"/>
    </source>
</evidence>
<dbReference type="PANTHER" id="PTHR31313">
    <property type="entry name" value="TY1 ENHANCER ACTIVATOR"/>
    <property type="match status" value="1"/>
</dbReference>
<dbReference type="GO" id="GO:0006351">
    <property type="term" value="P:DNA-templated transcription"/>
    <property type="evidence" value="ECO:0007669"/>
    <property type="project" value="InterPro"/>
</dbReference>
<evidence type="ECO:0000256" key="6">
    <source>
        <dbReference type="ARBA" id="ARBA00023163"/>
    </source>
</evidence>
<feature type="region of interest" description="Disordered" evidence="8">
    <location>
        <begin position="655"/>
        <end position="753"/>
    </location>
</feature>
<evidence type="ECO:0000313" key="11">
    <source>
        <dbReference type="Proteomes" id="UP000019373"/>
    </source>
</evidence>
<dbReference type="Pfam" id="PF00172">
    <property type="entry name" value="Zn_clus"/>
    <property type="match status" value="1"/>
</dbReference>
<dbReference type="AlphaFoldDB" id="U1G5T2"/>
<dbReference type="InterPro" id="IPR051615">
    <property type="entry name" value="Transcr_Regulatory_Elem"/>
</dbReference>
<comment type="subcellular location">
    <subcellularLocation>
        <location evidence="1">Nucleus</location>
    </subcellularLocation>
</comment>
<dbReference type="InterPro" id="IPR036864">
    <property type="entry name" value="Zn2-C6_fun-type_DNA-bd_sf"/>
</dbReference>
<feature type="compositionally biased region" description="Basic and acidic residues" evidence="8">
    <location>
        <begin position="1"/>
        <end position="10"/>
    </location>
</feature>
<dbReference type="PANTHER" id="PTHR31313:SF81">
    <property type="entry name" value="TY1 ENHANCER ACTIVATOR"/>
    <property type="match status" value="1"/>
</dbReference>
<dbReference type="InterPro" id="IPR001138">
    <property type="entry name" value="Zn2Cys6_DnaBD"/>
</dbReference>
<dbReference type="EMBL" id="KE721054">
    <property type="protein sequence ID" value="ERF72687.1"/>
    <property type="molecule type" value="Genomic_DNA"/>
</dbReference>
<dbReference type="Proteomes" id="UP000019373">
    <property type="component" value="Unassembled WGS sequence"/>
</dbReference>
<evidence type="ECO:0000256" key="3">
    <source>
        <dbReference type="ARBA" id="ARBA00022833"/>
    </source>
</evidence>
<dbReference type="SUPFAM" id="SSF57701">
    <property type="entry name" value="Zn2/Cys6 DNA-binding domain"/>
    <property type="match status" value="1"/>
</dbReference>
<evidence type="ECO:0000256" key="4">
    <source>
        <dbReference type="ARBA" id="ARBA00023015"/>
    </source>
</evidence>
<keyword evidence="6" id="KW-0804">Transcription</keyword>
<dbReference type="SMART" id="SM00066">
    <property type="entry name" value="GAL4"/>
    <property type="match status" value="1"/>
</dbReference>
<evidence type="ECO:0000256" key="8">
    <source>
        <dbReference type="SAM" id="MobiDB-lite"/>
    </source>
</evidence>
<organism evidence="10 11">
    <name type="scientific">Endocarpon pusillum (strain Z07020 / HMAS-L-300199)</name>
    <name type="common">Lichen-forming fungus</name>
    <dbReference type="NCBI Taxonomy" id="1263415"/>
    <lineage>
        <taxon>Eukaryota</taxon>
        <taxon>Fungi</taxon>
        <taxon>Dikarya</taxon>
        <taxon>Ascomycota</taxon>
        <taxon>Pezizomycotina</taxon>
        <taxon>Eurotiomycetes</taxon>
        <taxon>Chaetothyriomycetidae</taxon>
        <taxon>Verrucariales</taxon>
        <taxon>Verrucariaceae</taxon>
        <taxon>Endocarpon</taxon>
    </lineage>
</organism>
<dbReference type="GO" id="GO:0005634">
    <property type="term" value="C:nucleus"/>
    <property type="evidence" value="ECO:0007669"/>
    <property type="project" value="UniProtKB-SubCell"/>
</dbReference>
<dbReference type="CDD" id="cd00067">
    <property type="entry name" value="GAL4"/>
    <property type="match status" value="1"/>
</dbReference>
<keyword evidence="11" id="KW-1185">Reference proteome</keyword>
<proteinExistence type="predicted"/>
<keyword evidence="7" id="KW-0539">Nucleus</keyword>
<dbReference type="RefSeq" id="XP_007801666.1">
    <property type="nucleotide sequence ID" value="XM_007803475.1"/>
</dbReference>
<evidence type="ECO:0000259" key="9">
    <source>
        <dbReference type="PROSITE" id="PS50048"/>
    </source>
</evidence>
<keyword evidence="3" id="KW-0862">Zinc</keyword>
<keyword evidence="2" id="KW-0479">Metal-binding</keyword>
<dbReference type="CDD" id="cd12148">
    <property type="entry name" value="fungal_TF_MHR"/>
    <property type="match status" value="1"/>
</dbReference>
<dbReference type="Gene3D" id="4.10.240.10">
    <property type="entry name" value="Zn(2)-C6 fungal-type DNA-binding domain"/>
    <property type="match status" value="1"/>
</dbReference>
<evidence type="ECO:0000256" key="7">
    <source>
        <dbReference type="ARBA" id="ARBA00023242"/>
    </source>
</evidence>
<feature type="region of interest" description="Disordered" evidence="8">
    <location>
        <begin position="1"/>
        <end position="43"/>
    </location>
</feature>
<dbReference type="SMART" id="SM00906">
    <property type="entry name" value="Fungal_trans"/>
    <property type="match status" value="1"/>
</dbReference>
<dbReference type="PROSITE" id="PS50048">
    <property type="entry name" value="ZN2_CY6_FUNGAL_2"/>
    <property type="match status" value="1"/>
</dbReference>
<dbReference type="OMA" id="YIAHTAC"/>
<evidence type="ECO:0000313" key="10">
    <source>
        <dbReference type="EMBL" id="ERF72687.1"/>
    </source>
</evidence>